<name>A0A2I9DSA8_9DEIO</name>
<dbReference type="AlphaFoldDB" id="A0A2I9DSA8"/>
<organism evidence="1 2">
    <name type="scientific">Deinococcus aerius</name>
    <dbReference type="NCBI Taxonomy" id="200253"/>
    <lineage>
        <taxon>Bacteria</taxon>
        <taxon>Thermotogati</taxon>
        <taxon>Deinococcota</taxon>
        <taxon>Deinococci</taxon>
        <taxon>Deinococcales</taxon>
        <taxon>Deinococcaceae</taxon>
        <taxon>Deinococcus</taxon>
    </lineage>
</organism>
<accession>A0A2I9DSA8</accession>
<dbReference type="Proteomes" id="UP000236569">
    <property type="component" value="Unassembled WGS sequence"/>
</dbReference>
<dbReference type="EMBL" id="BFAG01000004">
    <property type="protein sequence ID" value="GBF05327.1"/>
    <property type="molecule type" value="Genomic_DNA"/>
</dbReference>
<proteinExistence type="predicted"/>
<sequence>MFCHPPPLALPPLIRYSTHRWNGARVVEGARLESVYRGNLIEGSNPSRSAKARACACFPDTTGTFVWGGNLPGTHEAATARFHLNPRDIGRHDRQPVRGGCRCHEYPGPLLPSWASRHFRRRGSTWT</sequence>
<keyword evidence="2" id="KW-1185">Reference proteome</keyword>
<evidence type="ECO:0000313" key="2">
    <source>
        <dbReference type="Proteomes" id="UP000236569"/>
    </source>
</evidence>
<protein>
    <submittedName>
        <fullName evidence="1">Uncharacterized protein</fullName>
    </submittedName>
</protein>
<gene>
    <name evidence="1" type="ORF">DAERI_040087</name>
</gene>
<comment type="caution">
    <text evidence="1">The sequence shown here is derived from an EMBL/GenBank/DDBJ whole genome shotgun (WGS) entry which is preliminary data.</text>
</comment>
<evidence type="ECO:0000313" key="1">
    <source>
        <dbReference type="EMBL" id="GBF05327.1"/>
    </source>
</evidence>
<reference evidence="2" key="1">
    <citation type="submission" date="2018-01" db="EMBL/GenBank/DDBJ databases">
        <title>Draft Genome Sequence of the Radioresistant Bacterium Deinococcus aerius TR0125, Isolated from the Higher Atmosphere above Japan.</title>
        <authorList>
            <person name="Satoh K."/>
            <person name="Arai H."/>
            <person name="Sanzen T."/>
            <person name="Kawaguchi Y."/>
            <person name="Hayashi H."/>
            <person name="Yokobori S."/>
            <person name="Yamagishi A."/>
            <person name="Oono Y."/>
            <person name="Narumi I."/>
        </authorList>
    </citation>
    <scope>NUCLEOTIDE SEQUENCE [LARGE SCALE GENOMIC DNA]</scope>
    <source>
        <strain evidence="2">TR0125</strain>
    </source>
</reference>